<evidence type="ECO:0000313" key="2">
    <source>
        <dbReference type="EMBL" id="MBJ7639395.1"/>
    </source>
</evidence>
<protein>
    <submittedName>
        <fullName evidence="2">Uncharacterized protein</fullName>
    </submittedName>
</protein>
<reference evidence="2" key="1">
    <citation type="submission" date="2020-02" db="EMBL/GenBank/DDBJ databases">
        <authorList>
            <person name="Fontana A."/>
            <person name="Patrone V."/>
            <person name="Morelli L."/>
        </authorList>
    </citation>
    <scope>NUCLEOTIDE SEQUENCE</scope>
    <source>
        <strain evidence="1">CCUG 30943</strain>
        <strain evidence="2">CCUG 43002</strain>
    </source>
</reference>
<dbReference type="Proteomes" id="UP000728106">
    <property type="component" value="Unassembled WGS sequence"/>
</dbReference>
<evidence type="ECO:0000313" key="1">
    <source>
        <dbReference type="EMBL" id="MBJ7633011.1"/>
    </source>
</evidence>
<organism evidence="2 3">
    <name type="scientific">Weissella confusa</name>
    <name type="common">Lactobacillus confusus</name>
    <dbReference type="NCBI Taxonomy" id="1583"/>
    <lineage>
        <taxon>Bacteria</taxon>
        <taxon>Bacillati</taxon>
        <taxon>Bacillota</taxon>
        <taxon>Bacilli</taxon>
        <taxon>Lactobacillales</taxon>
        <taxon>Lactobacillaceae</taxon>
        <taxon>Weissella</taxon>
    </lineage>
</organism>
<dbReference type="RefSeq" id="WP_003610571.1">
    <property type="nucleotide sequence ID" value="NZ_ALXH01000138.1"/>
</dbReference>
<dbReference type="GeneID" id="57978731"/>
<evidence type="ECO:0000313" key="3">
    <source>
        <dbReference type="Proteomes" id="UP000728106"/>
    </source>
</evidence>
<dbReference type="EMBL" id="JAAOCX010000009">
    <property type="protein sequence ID" value="MBJ7633011.1"/>
    <property type="molecule type" value="Genomic_DNA"/>
</dbReference>
<gene>
    <name evidence="2" type="ORF">HAU20_08375</name>
    <name evidence="1" type="ORF">HAU43_07930</name>
</gene>
<reference evidence="2 3" key="2">
    <citation type="journal article" date="2021" name="Int. J. Food Microbiol.">
        <title>Safety demonstration of a microbial species for use in the food chain: Weissella confusa.</title>
        <authorList>
            <person name="Bourdichon F."/>
            <person name="Patrone V."/>
            <person name="Fontana A."/>
            <person name="Milani G."/>
            <person name="Morelli L."/>
        </authorList>
    </citation>
    <scope>NUCLEOTIDE SEQUENCE [LARGE SCALE GENOMIC DNA]</scope>
    <source>
        <strain evidence="1">CCUG 30943</strain>
        <strain evidence="2 3">CCUG 43002</strain>
    </source>
</reference>
<comment type="caution">
    <text evidence="2">The sequence shown here is derived from an EMBL/GenBank/DDBJ whole genome shotgun (WGS) entry which is preliminary data.</text>
</comment>
<accession>A0A4Z0RK02</accession>
<dbReference type="EMBL" id="JAAOCP010000009">
    <property type="protein sequence ID" value="MBJ7639395.1"/>
    <property type="molecule type" value="Genomic_DNA"/>
</dbReference>
<sequence length="255" mass="28020">MAKMSDGFQSLKQSAGRMGESVKAKTVETRVNMIVNRKLQQPFKAMKQTRRVAIQQLAELYKNNKISTSEFDAVALQYETQLVAGANEALRNMVVSFMTDEATKQFDFDSDLIHDVQLTPMTPAKYVKITPNATANALSKQSKRAMVLQAGTMAARQAAKLRKTAAATPKKGNPIVKNVAVDLAVAGVGFAIDLVESQVMARKQFKVSGLLTEYEQVLQQVAEQVEVFKASLQVVDGQLKLLPLAQLIDDDNDEI</sequence>
<keyword evidence="3" id="KW-1185">Reference proteome</keyword>
<proteinExistence type="predicted"/>
<name>A0A4Z0RK02_WEICO</name>
<dbReference type="Proteomes" id="UP000808038">
    <property type="component" value="Unassembled WGS sequence"/>
</dbReference>
<dbReference type="AlphaFoldDB" id="A0A4Z0RK02"/>